<keyword evidence="17" id="KW-1185">Reference proteome</keyword>
<keyword evidence="12 16" id="KW-0012">Acyltransferase</keyword>
<comment type="pathway">
    <text evidence="2">Lipid metabolism.</text>
</comment>
<evidence type="ECO:0000256" key="1">
    <source>
        <dbReference type="ARBA" id="ARBA00004370"/>
    </source>
</evidence>
<dbReference type="SMART" id="SM00563">
    <property type="entry name" value="PlsC"/>
    <property type="match status" value="1"/>
</dbReference>
<evidence type="ECO:0000256" key="9">
    <source>
        <dbReference type="ARBA" id="ARBA00023136"/>
    </source>
</evidence>
<dbReference type="InterPro" id="IPR045252">
    <property type="entry name" value="LPCAT1-like"/>
</dbReference>
<evidence type="ECO:0000259" key="14">
    <source>
        <dbReference type="SMART" id="SM00563"/>
    </source>
</evidence>
<dbReference type="GO" id="GO:0005783">
    <property type="term" value="C:endoplasmic reticulum"/>
    <property type="evidence" value="ECO:0007669"/>
    <property type="project" value="TreeGrafter"/>
</dbReference>
<reference evidence="16 17" key="2">
    <citation type="submission" date="2024-03" db="EMBL/GenBank/DDBJ databases">
        <title>Complete genome sequence of the green alga Chloropicon roscoffensis RCC1871.</title>
        <authorList>
            <person name="Lemieux C."/>
            <person name="Pombert J.-F."/>
            <person name="Otis C."/>
            <person name="Turmel M."/>
        </authorList>
    </citation>
    <scope>NUCLEOTIDE SEQUENCE [LARGE SCALE GENOMIC DNA]</scope>
    <source>
        <strain evidence="16 17">RCC1871</strain>
    </source>
</reference>
<evidence type="ECO:0000313" key="16">
    <source>
        <dbReference type="EMBL" id="WZN65037.1"/>
    </source>
</evidence>
<evidence type="ECO:0000256" key="11">
    <source>
        <dbReference type="ARBA" id="ARBA00023264"/>
    </source>
</evidence>
<dbReference type="CDD" id="cd07991">
    <property type="entry name" value="LPLAT_LPCAT1-like"/>
    <property type="match status" value="1"/>
</dbReference>
<comment type="similarity">
    <text evidence="3">Belongs to the 1-acyl-sn-glycerol-3-phosphate acyltransferase family.</text>
</comment>
<organism evidence="15">
    <name type="scientific">Chloropicon roscoffensis</name>
    <dbReference type="NCBI Taxonomy" id="1461544"/>
    <lineage>
        <taxon>Eukaryota</taxon>
        <taxon>Viridiplantae</taxon>
        <taxon>Chlorophyta</taxon>
        <taxon>Chloropicophyceae</taxon>
        <taxon>Chloropicales</taxon>
        <taxon>Chloropicaceae</taxon>
        <taxon>Chloropicon</taxon>
    </lineage>
</organism>
<evidence type="ECO:0000313" key="17">
    <source>
        <dbReference type="Proteomes" id="UP001472866"/>
    </source>
</evidence>
<protein>
    <submittedName>
        <fullName evidence="16">Glycerol-3-phosphate acyltransferase</fullName>
    </submittedName>
</protein>
<evidence type="ECO:0000256" key="10">
    <source>
        <dbReference type="ARBA" id="ARBA00023209"/>
    </source>
</evidence>
<dbReference type="EMBL" id="CP151511">
    <property type="protein sequence ID" value="WZN65037.1"/>
    <property type="molecule type" value="Genomic_DNA"/>
</dbReference>
<evidence type="ECO:0000313" key="15">
    <source>
        <dbReference type="EMBL" id="CAE0187157.1"/>
    </source>
</evidence>
<evidence type="ECO:0000256" key="13">
    <source>
        <dbReference type="SAM" id="Phobius"/>
    </source>
</evidence>
<evidence type="ECO:0000256" key="5">
    <source>
        <dbReference type="ARBA" id="ARBA00022679"/>
    </source>
</evidence>
<reference evidence="15" key="1">
    <citation type="submission" date="2021-01" db="EMBL/GenBank/DDBJ databases">
        <authorList>
            <person name="Corre E."/>
            <person name="Pelletier E."/>
            <person name="Niang G."/>
            <person name="Scheremetjew M."/>
            <person name="Finn R."/>
            <person name="Kale V."/>
            <person name="Holt S."/>
            <person name="Cochrane G."/>
            <person name="Meng A."/>
            <person name="Brown T."/>
            <person name="Cohen L."/>
        </authorList>
    </citation>
    <scope>NUCLEOTIDE SEQUENCE</scope>
    <source>
        <strain evidence="15">RCC1871</strain>
    </source>
</reference>
<feature type="domain" description="Phospholipid/glycerol acyltransferase" evidence="14">
    <location>
        <begin position="193"/>
        <end position="304"/>
    </location>
</feature>
<keyword evidence="7 13" id="KW-1133">Transmembrane helix</keyword>
<dbReference type="PANTHER" id="PTHR23063">
    <property type="entry name" value="PHOSPHOLIPID ACYLTRANSFERASE"/>
    <property type="match status" value="1"/>
</dbReference>
<dbReference type="Pfam" id="PF01553">
    <property type="entry name" value="Acyltransferase"/>
    <property type="match status" value="1"/>
</dbReference>
<keyword evidence="4" id="KW-0444">Lipid biosynthesis</keyword>
<evidence type="ECO:0000256" key="2">
    <source>
        <dbReference type="ARBA" id="ARBA00005189"/>
    </source>
</evidence>
<dbReference type="EMBL" id="HBHZ01000274">
    <property type="protein sequence ID" value="CAE0187157.1"/>
    <property type="molecule type" value="Transcribed_RNA"/>
</dbReference>
<dbReference type="PANTHER" id="PTHR23063:SF2">
    <property type="entry name" value="GLYCEROL-3-PHOSPHATE ACYLTRANSFERASE 4, ISOFORM D-RELATED"/>
    <property type="match status" value="1"/>
</dbReference>
<keyword evidence="6 13" id="KW-0812">Transmembrane</keyword>
<gene>
    <name evidence="15" type="ORF">CROS1456_LOCUS223</name>
    <name evidence="16" type="ORF">HKI87_11g65940</name>
</gene>
<dbReference type="InterPro" id="IPR002123">
    <property type="entry name" value="Plipid/glycerol_acylTrfase"/>
</dbReference>
<evidence type="ECO:0000256" key="3">
    <source>
        <dbReference type="ARBA" id="ARBA00008655"/>
    </source>
</evidence>
<feature type="transmembrane region" description="Helical" evidence="13">
    <location>
        <begin position="106"/>
        <end position="124"/>
    </location>
</feature>
<feature type="transmembrane region" description="Helical" evidence="13">
    <location>
        <begin position="223"/>
        <end position="241"/>
    </location>
</feature>
<name>A0A7S3C794_9CHLO</name>
<feature type="transmembrane region" description="Helical" evidence="13">
    <location>
        <begin position="130"/>
        <end position="151"/>
    </location>
</feature>
<dbReference type="GO" id="GO:0019432">
    <property type="term" value="P:triglyceride biosynthetic process"/>
    <property type="evidence" value="ECO:0007669"/>
    <property type="project" value="TreeGrafter"/>
</dbReference>
<keyword evidence="5" id="KW-0808">Transferase</keyword>
<dbReference type="GO" id="GO:0004366">
    <property type="term" value="F:glycerol-3-phosphate O-acyltransferase activity"/>
    <property type="evidence" value="ECO:0007669"/>
    <property type="project" value="TreeGrafter"/>
</dbReference>
<keyword evidence="8" id="KW-0443">Lipid metabolism</keyword>
<evidence type="ECO:0000256" key="8">
    <source>
        <dbReference type="ARBA" id="ARBA00023098"/>
    </source>
</evidence>
<dbReference type="SUPFAM" id="SSF69593">
    <property type="entry name" value="Glycerol-3-phosphate (1)-acyltransferase"/>
    <property type="match status" value="1"/>
</dbReference>
<keyword evidence="11" id="KW-1208">Phospholipid metabolism</keyword>
<feature type="transmembrane region" description="Helical" evidence="13">
    <location>
        <begin position="163"/>
        <end position="181"/>
    </location>
</feature>
<dbReference type="GO" id="GO:0008654">
    <property type="term" value="P:phospholipid biosynthetic process"/>
    <property type="evidence" value="ECO:0007669"/>
    <property type="project" value="UniProtKB-KW"/>
</dbReference>
<comment type="subcellular location">
    <subcellularLocation>
        <location evidence="1">Membrane</location>
    </subcellularLocation>
</comment>
<evidence type="ECO:0000256" key="7">
    <source>
        <dbReference type="ARBA" id="ARBA00022989"/>
    </source>
</evidence>
<evidence type="ECO:0000256" key="4">
    <source>
        <dbReference type="ARBA" id="ARBA00022516"/>
    </source>
</evidence>
<keyword evidence="9 13" id="KW-0472">Membrane</keyword>
<dbReference type="AlphaFoldDB" id="A0A7S3C794"/>
<accession>A0A7S3C794</accession>
<evidence type="ECO:0000256" key="12">
    <source>
        <dbReference type="ARBA" id="ARBA00023315"/>
    </source>
</evidence>
<sequence>MGKESKPRKASMMIMRTGSNRLNMSSDDLGGLGLDFNNTSQNKVADEIDETLRKEEKIRVSGNACAHGLLRDVLDISSTLEEGAAAIVDDSFTRCFNKASLGNWNFNAYLLPFWVLGVLLRYFVLFPLRLAWLLASFVVLNILFALSRLIMPKGALKLRVERKLVQLIAVCWVASWSAVIICHGPKPTPSKGRVWVSNHTSMIDWIVLSQVTPFAAVMQKHPGWLGLVQTFIMDGFGCIYFNRKSAKDRDKVARTIKEYVKNDGSFPLLIFPEGTCVNNQYSTMFKKGAFDLDCAVCPIAVKYNKIFVDAFWSSRQQSFTMHLFELMTSWAVVADVYFLEPQYRREGETSIEFASRVQAMIARKARLKVVPWNGMLKYFKPSPKLCEQKREIFGSAIKKRLKEDKDFPREAVETREGKT</sequence>
<proteinExistence type="inferred from homology"/>
<dbReference type="Proteomes" id="UP001472866">
    <property type="component" value="Chromosome 11"/>
</dbReference>
<dbReference type="GO" id="GO:0016020">
    <property type="term" value="C:membrane"/>
    <property type="evidence" value="ECO:0007669"/>
    <property type="project" value="UniProtKB-SubCell"/>
</dbReference>
<evidence type="ECO:0000256" key="6">
    <source>
        <dbReference type="ARBA" id="ARBA00022692"/>
    </source>
</evidence>
<keyword evidence="10" id="KW-0594">Phospholipid biosynthesis</keyword>